<dbReference type="Pfam" id="PF09794">
    <property type="entry name" value="Avl9"/>
    <property type="match status" value="1"/>
</dbReference>
<dbReference type="InterPro" id="IPR037516">
    <property type="entry name" value="Tripartite_DENN"/>
</dbReference>
<dbReference type="Proteomes" id="UP001307849">
    <property type="component" value="Unassembled WGS sequence"/>
</dbReference>
<comment type="caution">
    <text evidence="4">The sequence shown here is derived from an EMBL/GenBank/DDBJ whole genome shotgun (WGS) entry which is preliminary data.</text>
</comment>
<feature type="region of interest" description="Disordered" evidence="2">
    <location>
        <begin position="534"/>
        <end position="594"/>
    </location>
</feature>
<evidence type="ECO:0000313" key="4">
    <source>
        <dbReference type="EMBL" id="KAK6512856.1"/>
    </source>
</evidence>
<accession>A0AAN8N3U1</accession>
<feature type="compositionally biased region" description="Polar residues" evidence="2">
    <location>
        <begin position="684"/>
        <end position="696"/>
    </location>
</feature>
<dbReference type="InterPro" id="IPR051731">
    <property type="entry name" value="DENND11/AVL9_GEFs"/>
</dbReference>
<dbReference type="PROSITE" id="PS50211">
    <property type="entry name" value="DENN"/>
    <property type="match status" value="1"/>
</dbReference>
<gene>
    <name evidence="4" type="primary">AVL9</name>
    <name evidence="4" type="ORF">TWF506_009021</name>
</gene>
<name>A0AAN8N3U1_9PEZI</name>
<feature type="compositionally biased region" description="Low complexity" evidence="2">
    <location>
        <begin position="651"/>
        <end position="662"/>
    </location>
</feature>
<comment type="similarity">
    <text evidence="1">Belongs to the AVL9 family.</text>
</comment>
<dbReference type="InterPro" id="IPR018307">
    <property type="entry name" value="ABL9/DENND6_dom"/>
</dbReference>
<keyword evidence="5" id="KW-1185">Reference proteome</keyword>
<evidence type="ECO:0000256" key="1">
    <source>
        <dbReference type="ARBA" id="ARBA00038178"/>
    </source>
</evidence>
<evidence type="ECO:0000256" key="2">
    <source>
        <dbReference type="SAM" id="MobiDB-lite"/>
    </source>
</evidence>
<feature type="region of interest" description="Disordered" evidence="2">
    <location>
        <begin position="614"/>
        <end position="711"/>
    </location>
</feature>
<feature type="compositionally biased region" description="Polar residues" evidence="2">
    <location>
        <begin position="620"/>
        <end position="641"/>
    </location>
</feature>
<feature type="domain" description="UDENN" evidence="3">
    <location>
        <begin position="11"/>
        <end position="451"/>
    </location>
</feature>
<proteinExistence type="inferred from homology"/>
<dbReference type="PANTHER" id="PTHR31017:SF1">
    <property type="entry name" value="LATE SECRETORY PATHWAY PROTEIN AVL9 HOMOLOG"/>
    <property type="match status" value="1"/>
</dbReference>
<evidence type="ECO:0000259" key="3">
    <source>
        <dbReference type="PROSITE" id="PS50211"/>
    </source>
</evidence>
<dbReference type="AlphaFoldDB" id="A0AAN8N3U1"/>
<feature type="compositionally biased region" description="Low complexity" evidence="2">
    <location>
        <begin position="576"/>
        <end position="594"/>
    </location>
</feature>
<sequence length="866" mass="95623">MTKPRQKSFPPIVSIVGFHHAKGPDVEHWFGGDEDLDDVCTDAEWPFFPFMALCDGSHSFEQDFSYFTLKREPRGDRPASSLFGISCTMQLDSRLLKERSAEVTRSTVQKAVVVITDSPVYFGHLREQLVMVTSAWFAQRNFDDLEIIKKFRESLVRSICGREDGFDRETYLGLSLREFIYRFRHNALVLFKCALLQPKMLFFSSKSCEKLCMTQFALVSLIPGLLEKLQDASDPELNDYEETREKAVDLKTSDRHSLLAYMGCPLQIFGKGSLFGPYTPLQQLDMLADQHTKSYIVGSTNSLLLQQKDRYSDIIVNLDDLSLNITSSSLRSALTLTPADKRWINSLSQTVVDSWDENDPSRPKTMAFTGSEDFIRMQFEEYILALLSSVKYSTYVDRHADDAILLAEVDGDPSADFGVDWVHHWKTTENYRIFEKFTEDNIFDVIPPRHVYAGARAYEDLTRRINQQMAELKINEKMAAGRAAVTQTFATGSRKVSTAINTLWADIEKARKERDAAAKQLEEMERLNAELAAHEEQRLRASRPGSIRTDVSSLNDPSPTPSPLPPDTAAKDKEPQPQSQPQSQGQNQNQNQTTIPSRASAYFSSWASWAGEKRRKAFTSAPQQDTQSVKSPTPSVLSSQTHPEEEYAQLANSSASHKSNSSFDGLEMVDVRNLDSSRRRSIDTVGSSETGKTKGTNNEDETGSQAGVSGNISATTTVVEMESIPDTAEGDLVDKKAGLSEISFVEVVLKEKEEEDVKVPATPVTVVPNTPVTAVPNTPVTAVPNTPVTAVPNTPVAAAPNTPVIAIPDIAIPDTPVTAIPDTPVTPLPDTPVKTAIPQTPIAAIPDTPVTTSPIATTAVATTTAQ</sequence>
<dbReference type="EMBL" id="JAVHJM010000006">
    <property type="protein sequence ID" value="KAK6512856.1"/>
    <property type="molecule type" value="Genomic_DNA"/>
</dbReference>
<evidence type="ECO:0000313" key="5">
    <source>
        <dbReference type="Proteomes" id="UP001307849"/>
    </source>
</evidence>
<organism evidence="4 5">
    <name type="scientific">Arthrobotrys conoides</name>
    <dbReference type="NCBI Taxonomy" id="74498"/>
    <lineage>
        <taxon>Eukaryota</taxon>
        <taxon>Fungi</taxon>
        <taxon>Dikarya</taxon>
        <taxon>Ascomycota</taxon>
        <taxon>Pezizomycotina</taxon>
        <taxon>Orbiliomycetes</taxon>
        <taxon>Orbiliales</taxon>
        <taxon>Orbiliaceae</taxon>
        <taxon>Arthrobotrys</taxon>
    </lineage>
</organism>
<protein>
    <submittedName>
        <fullName evidence="4">Late secretory pathway protein avl9</fullName>
    </submittedName>
</protein>
<feature type="compositionally biased region" description="Basic and acidic residues" evidence="2">
    <location>
        <begin position="669"/>
        <end position="682"/>
    </location>
</feature>
<dbReference type="PANTHER" id="PTHR31017">
    <property type="entry name" value="LATE SECRETORY PATHWAY PROTEIN AVL9-RELATED"/>
    <property type="match status" value="1"/>
</dbReference>
<reference evidence="4 5" key="1">
    <citation type="submission" date="2019-10" db="EMBL/GenBank/DDBJ databases">
        <authorList>
            <person name="Palmer J.M."/>
        </authorList>
    </citation>
    <scope>NUCLEOTIDE SEQUENCE [LARGE SCALE GENOMIC DNA]</scope>
    <source>
        <strain evidence="4 5">TWF506</strain>
    </source>
</reference>
<dbReference type="GO" id="GO:0005737">
    <property type="term" value="C:cytoplasm"/>
    <property type="evidence" value="ECO:0007669"/>
    <property type="project" value="TreeGrafter"/>
</dbReference>